<name>A0A1C7IA03_9FIRM</name>
<dbReference type="CDD" id="cd21808">
    <property type="entry name" value="ABC-2_lan_permease_MutG"/>
    <property type="match status" value="1"/>
</dbReference>
<keyword evidence="1" id="KW-0472">Membrane</keyword>
<dbReference type="NCBIfam" id="TIGR03733">
    <property type="entry name" value="lanti_perm_MutG"/>
    <property type="match status" value="1"/>
</dbReference>
<evidence type="ECO:0000313" key="3">
    <source>
        <dbReference type="Proteomes" id="UP000092574"/>
    </source>
</evidence>
<dbReference type="OrthoDB" id="1701852at2"/>
<protein>
    <submittedName>
        <fullName evidence="2">Lantibiotic ABC transporter permease</fullName>
    </submittedName>
</protein>
<keyword evidence="3" id="KW-1185">Reference proteome</keyword>
<organism evidence="2 3">
    <name type="scientific">Blautia pseudococcoides</name>
    <dbReference type="NCBI Taxonomy" id="1796616"/>
    <lineage>
        <taxon>Bacteria</taxon>
        <taxon>Bacillati</taxon>
        <taxon>Bacillota</taxon>
        <taxon>Clostridia</taxon>
        <taxon>Lachnospirales</taxon>
        <taxon>Lachnospiraceae</taxon>
        <taxon>Blautia</taxon>
    </lineage>
</organism>
<gene>
    <name evidence="2" type="ORF">A4V09_08200</name>
</gene>
<dbReference type="RefSeq" id="WP_065541938.1">
    <property type="nucleotide sequence ID" value="NZ_CP015405.2"/>
</dbReference>
<dbReference type="InterPro" id="IPR022294">
    <property type="entry name" value="ABC-transptr_permeasesu"/>
</dbReference>
<reference evidence="2" key="1">
    <citation type="submission" date="2017-04" db="EMBL/GenBank/DDBJ databases">
        <title>Complete Genome Sequences of Twelve Strains of a Stable Defined Moderately Diverse Mouse Microbiota 2 (sDMDMm2).</title>
        <authorList>
            <person name="Uchimura Y."/>
            <person name="Wyss M."/>
            <person name="Brugiroux S."/>
            <person name="Limenitakis J.P."/>
            <person name="Stecher B."/>
            <person name="McCoy K.D."/>
            <person name="Macpherson A.J."/>
        </authorList>
    </citation>
    <scope>NUCLEOTIDE SEQUENCE</scope>
    <source>
        <strain evidence="2">YL58</strain>
    </source>
</reference>
<evidence type="ECO:0000256" key="1">
    <source>
        <dbReference type="SAM" id="Phobius"/>
    </source>
</evidence>
<dbReference type="STRING" id="1796616.A4V09_08200"/>
<feature type="transmembrane region" description="Helical" evidence="1">
    <location>
        <begin position="95"/>
        <end position="123"/>
    </location>
</feature>
<dbReference type="EMBL" id="CP015405">
    <property type="protein sequence ID" value="ANU75754.1"/>
    <property type="molecule type" value="Genomic_DNA"/>
</dbReference>
<evidence type="ECO:0000313" key="2">
    <source>
        <dbReference type="EMBL" id="ANU75754.1"/>
    </source>
</evidence>
<dbReference type="KEGG" id="byl:A4V09_08200"/>
<feature type="transmembrane region" description="Helical" evidence="1">
    <location>
        <begin position="52"/>
        <end position="75"/>
    </location>
</feature>
<accession>A0A1C7IA03</accession>
<keyword evidence="1" id="KW-1133">Transmembrane helix</keyword>
<dbReference type="AlphaFoldDB" id="A0A1C7IA03"/>
<keyword evidence="1" id="KW-0812">Transmembrane</keyword>
<proteinExistence type="predicted"/>
<sequence length="243" mass="27285">MGFLGAVRSELIKVKHTSFGVIHLCVPVLGALLFIVYYVLYGNTADYKKLKMILELTATIFPLLISVVVSLNVLLEEKASHFQILLGVPNRYKVVLTKLAVLYGAGITALFCLFLVFLLGVHFLRIDDTVQLSMLVKAAAGMAFCNLIIYALHLFLSFRFGLGISLFWGVFESLQCILYSNIELKGVGRYIPFAWSMNWVHDVMNNVLSTHGTEWIGIAVLTMGGVLLTLLWFSHWEGRKNYE</sequence>
<feature type="transmembrane region" description="Helical" evidence="1">
    <location>
        <begin position="20"/>
        <end position="40"/>
    </location>
</feature>
<feature type="transmembrane region" description="Helical" evidence="1">
    <location>
        <begin position="215"/>
        <end position="233"/>
    </location>
</feature>
<feature type="transmembrane region" description="Helical" evidence="1">
    <location>
        <begin position="135"/>
        <end position="156"/>
    </location>
</feature>
<dbReference type="Proteomes" id="UP000092574">
    <property type="component" value="Chromosome"/>
</dbReference>